<feature type="compositionally biased region" description="Acidic residues" evidence="1">
    <location>
        <begin position="1"/>
        <end position="11"/>
    </location>
</feature>
<dbReference type="OrthoDB" id="3559185at2759"/>
<dbReference type="AlphaFoldDB" id="A0A2J6QFG3"/>
<proteinExistence type="predicted"/>
<evidence type="ECO:0000256" key="1">
    <source>
        <dbReference type="SAM" id="MobiDB-lite"/>
    </source>
</evidence>
<name>A0A2J6QFG3_9HELO</name>
<dbReference type="EMBL" id="KZ613471">
    <property type="protein sequence ID" value="PMD25007.1"/>
    <property type="molecule type" value="Genomic_DNA"/>
</dbReference>
<gene>
    <name evidence="2" type="ORF">NA56DRAFT_745612</name>
</gene>
<dbReference type="Proteomes" id="UP000235672">
    <property type="component" value="Unassembled WGS sequence"/>
</dbReference>
<keyword evidence="3" id="KW-1185">Reference proteome</keyword>
<sequence>MSDDNISDPNEDMASSDIPPHTTALCEELPSVLQQLYSTSLELSHIIGDHGMQGILNQINSIIQSNEETLNYMPPTTFPRFARFPPELIAVDDEAGGYFKGMHVRCPLLLVNWEARSEALKIKQDLNGTRLDNRGLKAHLRPAIYANLETDVIWLRSHPRMQYYHYCDWKRFASKLYDDGGLKKFGRVRRLALDFALYRKLFWADWPHFALVDVYNLNLEEIILVVSQQTLRESESVEIVPPVTPNWDLSLKSSWFWTWTSLAETEYLALQDLKRGNQEAYEEELYGGVPQWNLDTRGLYDMSHWTVPRVSLMEVRRVER</sequence>
<feature type="region of interest" description="Disordered" evidence="1">
    <location>
        <begin position="1"/>
        <end position="21"/>
    </location>
</feature>
<accession>A0A2J6QFG3</accession>
<evidence type="ECO:0000313" key="2">
    <source>
        <dbReference type="EMBL" id="PMD25007.1"/>
    </source>
</evidence>
<reference evidence="2 3" key="1">
    <citation type="submission" date="2016-05" db="EMBL/GenBank/DDBJ databases">
        <title>A degradative enzymes factory behind the ericoid mycorrhizal symbiosis.</title>
        <authorList>
            <consortium name="DOE Joint Genome Institute"/>
            <person name="Martino E."/>
            <person name="Morin E."/>
            <person name="Grelet G."/>
            <person name="Kuo A."/>
            <person name="Kohler A."/>
            <person name="Daghino S."/>
            <person name="Barry K."/>
            <person name="Choi C."/>
            <person name="Cichocki N."/>
            <person name="Clum A."/>
            <person name="Copeland A."/>
            <person name="Hainaut M."/>
            <person name="Haridas S."/>
            <person name="Labutti K."/>
            <person name="Lindquist E."/>
            <person name="Lipzen A."/>
            <person name="Khouja H.-R."/>
            <person name="Murat C."/>
            <person name="Ohm R."/>
            <person name="Olson A."/>
            <person name="Spatafora J."/>
            <person name="Veneault-Fourrey C."/>
            <person name="Henrissat B."/>
            <person name="Grigoriev I."/>
            <person name="Martin F."/>
            <person name="Perotto S."/>
        </authorList>
    </citation>
    <scope>NUCLEOTIDE SEQUENCE [LARGE SCALE GENOMIC DNA]</scope>
    <source>
        <strain evidence="2 3">UAMH 7357</strain>
    </source>
</reference>
<protein>
    <submittedName>
        <fullName evidence="2">Uncharacterized protein</fullName>
    </submittedName>
</protein>
<evidence type="ECO:0000313" key="3">
    <source>
        <dbReference type="Proteomes" id="UP000235672"/>
    </source>
</evidence>
<organism evidence="2 3">
    <name type="scientific">Hyaloscypha hepaticicola</name>
    <dbReference type="NCBI Taxonomy" id="2082293"/>
    <lineage>
        <taxon>Eukaryota</taxon>
        <taxon>Fungi</taxon>
        <taxon>Dikarya</taxon>
        <taxon>Ascomycota</taxon>
        <taxon>Pezizomycotina</taxon>
        <taxon>Leotiomycetes</taxon>
        <taxon>Helotiales</taxon>
        <taxon>Hyaloscyphaceae</taxon>
        <taxon>Hyaloscypha</taxon>
    </lineage>
</organism>